<gene>
    <name evidence="1" type="ORF">D8M05_09110</name>
</gene>
<evidence type="ECO:0000313" key="2">
    <source>
        <dbReference type="Proteomes" id="UP000281813"/>
    </source>
</evidence>
<sequence>MSVKIKRIYSAVEENDGIRILVDRIWPRGISKEQAKLDDWMKEIAPSTELRKFFNHEQDKFAEFKEKYKEELQSNEKRQELEELINIVKEKPTVTLLFAAKDEVHNQAVVLKEIIEDEVK</sequence>
<dbReference type="InterPro" id="IPR052552">
    <property type="entry name" value="YeaO-like"/>
</dbReference>
<dbReference type="AlphaFoldDB" id="A0A494Z0E1"/>
<organism evidence="1 2">
    <name type="scientific">Oceanobacillus bengalensis</name>
    <dbReference type="NCBI Taxonomy" id="1435466"/>
    <lineage>
        <taxon>Bacteria</taxon>
        <taxon>Bacillati</taxon>
        <taxon>Bacillota</taxon>
        <taxon>Bacilli</taxon>
        <taxon>Bacillales</taxon>
        <taxon>Bacillaceae</taxon>
        <taxon>Oceanobacillus</taxon>
    </lineage>
</organism>
<evidence type="ECO:0000313" key="1">
    <source>
        <dbReference type="EMBL" id="RKQ15907.1"/>
    </source>
</evidence>
<dbReference type="PANTHER" id="PTHR36849:SF1">
    <property type="entry name" value="CYTOPLASMIC PROTEIN"/>
    <property type="match status" value="1"/>
</dbReference>
<protein>
    <submittedName>
        <fullName evidence="1">DUF488 domain-containing protein</fullName>
    </submittedName>
</protein>
<dbReference type="EMBL" id="RBZO01000011">
    <property type="protein sequence ID" value="RKQ15907.1"/>
    <property type="molecule type" value="Genomic_DNA"/>
</dbReference>
<dbReference type="Proteomes" id="UP000281813">
    <property type="component" value="Unassembled WGS sequence"/>
</dbReference>
<name>A0A494Z0E1_9BACI</name>
<dbReference type="RefSeq" id="WP_121130944.1">
    <property type="nucleotide sequence ID" value="NZ_JBHUFK010000062.1"/>
</dbReference>
<keyword evidence="2" id="KW-1185">Reference proteome</keyword>
<dbReference type="OrthoDB" id="9790745at2"/>
<accession>A0A494Z0E1</accession>
<reference evidence="1 2" key="1">
    <citation type="journal article" date="2015" name="Antonie Van Leeuwenhoek">
        <title>Oceanobacillus bengalensis sp. nov., a bacterium isolated from seawater of the Bay of Bengal.</title>
        <authorList>
            <person name="Yongchang O."/>
            <person name="Xiang W."/>
            <person name="Wang G."/>
        </authorList>
    </citation>
    <scope>NUCLEOTIDE SEQUENCE [LARGE SCALE GENOMIC DNA]</scope>
    <source>
        <strain evidence="1 2">MCCC 1K00260</strain>
    </source>
</reference>
<dbReference type="PANTHER" id="PTHR36849">
    <property type="entry name" value="CYTOPLASMIC PROTEIN-RELATED"/>
    <property type="match status" value="1"/>
</dbReference>
<comment type="caution">
    <text evidence="1">The sequence shown here is derived from an EMBL/GenBank/DDBJ whole genome shotgun (WGS) entry which is preliminary data.</text>
</comment>
<dbReference type="Pfam" id="PF22752">
    <property type="entry name" value="DUF488-N3i"/>
    <property type="match status" value="1"/>
</dbReference>
<proteinExistence type="predicted"/>